<feature type="non-terminal residue" evidence="1">
    <location>
        <position position="1"/>
    </location>
</feature>
<reference evidence="1" key="1">
    <citation type="submission" date="2020-06" db="EMBL/GenBank/DDBJ databases">
        <title>Legume-microbial interactions unlock mineral nutrients during tropical forest succession.</title>
        <authorList>
            <person name="Epihov D.Z."/>
        </authorList>
    </citation>
    <scope>NUCLEOTIDE SEQUENCE [LARGE SCALE GENOMIC DNA]</scope>
    <source>
        <strain evidence="1">Pan2503</strain>
    </source>
</reference>
<organism evidence="1 2">
    <name type="scientific">Candidatus Acidiferrum panamense</name>
    <dbReference type="NCBI Taxonomy" id="2741543"/>
    <lineage>
        <taxon>Bacteria</taxon>
        <taxon>Pseudomonadati</taxon>
        <taxon>Acidobacteriota</taxon>
        <taxon>Terriglobia</taxon>
        <taxon>Candidatus Acidiferrales</taxon>
        <taxon>Candidatus Acidiferrum</taxon>
    </lineage>
</organism>
<evidence type="ECO:0000313" key="2">
    <source>
        <dbReference type="Proteomes" id="UP000567293"/>
    </source>
</evidence>
<accession>A0A7V8NMB4</accession>
<dbReference type="Proteomes" id="UP000567293">
    <property type="component" value="Unassembled WGS sequence"/>
</dbReference>
<keyword evidence="2" id="KW-1185">Reference proteome</keyword>
<evidence type="ECO:0000313" key="1">
    <source>
        <dbReference type="EMBL" id="MBA0083727.1"/>
    </source>
</evidence>
<comment type="caution">
    <text evidence="1">The sequence shown here is derived from an EMBL/GenBank/DDBJ whole genome shotgun (WGS) entry which is preliminary data.</text>
</comment>
<gene>
    <name evidence="1" type="ORF">HRJ53_01910</name>
</gene>
<protein>
    <recommendedName>
        <fullName evidence="3">Cell wall-active antibiotics response LiaF-like C-terminal domain-containing protein</fullName>
    </recommendedName>
</protein>
<proteinExistence type="predicted"/>
<evidence type="ECO:0008006" key="3">
    <source>
        <dbReference type="Google" id="ProtNLM"/>
    </source>
</evidence>
<dbReference type="AlphaFoldDB" id="A0A7V8NMB4"/>
<name>A0A7V8NMB4_9BACT</name>
<sequence length="139" mass="14831">HPVHFGNSRNEWNLRFSNTLPLGLRAEMGAGQGNLDFRDVPLTRLDLHVGAGEVNVDLTGDRKTDLTADIEGGVGQANIRLPKRIGVIAQASGGIGSIRTYGLKQEGDSYTNEAYGKSPATIHLKVTGGIGEIVLNQEP</sequence>
<dbReference type="EMBL" id="JACDQQ010000193">
    <property type="protein sequence ID" value="MBA0083727.1"/>
    <property type="molecule type" value="Genomic_DNA"/>
</dbReference>